<dbReference type="Proteomes" id="UP001274896">
    <property type="component" value="Unassembled WGS sequence"/>
</dbReference>
<dbReference type="AlphaFoldDB" id="A0AAE0R5U3"/>
<dbReference type="PROSITE" id="PS50023">
    <property type="entry name" value="LIM_DOMAIN_2"/>
    <property type="match status" value="1"/>
</dbReference>
<keyword evidence="3 4" id="KW-0440">LIM domain</keyword>
<proteinExistence type="predicted"/>
<feature type="non-terminal residue" evidence="7">
    <location>
        <position position="562"/>
    </location>
</feature>
<gene>
    <name evidence="7" type="ORF">QTP70_027209</name>
</gene>
<feature type="compositionally biased region" description="Basic and acidic residues" evidence="5">
    <location>
        <begin position="392"/>
        <end position="404"/>
    </location>
</feature>
<evidence type="ECO:0000256" key="4">
    <source>
        <dbReference type="PROSITE-ProRule" id="PRU00125"/>
    </source>
</evidence>
<dbReference type="EMBL" id="JAUCMX010000006">
    <property type="protein sequence ID" value="KAK3543708.1"/>
    <property type="molecule type" value="Genomic_DNA"/>
</dbReference>
<dbReference type="PROSITE" id="PS00478">
    <property type="entry name" value="LIM_DOMAIN_1"/>
    <property type="match status" value="1"/>
</dbReference>
<protein>
    <recommendedName>
        <fullName evidence="6">LIM zinc-binding domain-containing protein</fullName>
    </recommendedName>
</protein>
<dbReference type="InterPro" id="IPR001781">
    <property type="entry name" value="Znf_LIM"/>
</dbReference>
<dbReference type="PANTHER" id="PTHR15468">
    <property type="entry name" value="ZNF185"/>
    <property type="match status" value="1"/>
</dbReference>
<keyword evidence="8" id="KW-1185">Reference proteome</keyword>
<accession>A0AAE0R5U3</accession>
<evidence type="ECO:0000259" key="6">
    <source>
        <dbReference type="PROSITE" id="PS50023"/>
    </source>
</evidence>
<feature type="region of interest" description="Disordered" evidence="5">
    <location>
        <begin position="392"/>
        <end position="417"/>
    </location>
</feature>
<evidence type="ECO:0000256" key="3">
    <source>
        <dbReference type="ARBA" id="ARBA00023038"/>
    </source>
</evidence>
<dbReference type="SMART" id="SM00132">
    <property type="entry name" value="LIM"/>
    <property type="match status" value="1"/>
</dbReference>
<dbReference type="GO" id="GO:0046872">
    <property type="term" value="F:metal ion binding"/>
    <property type="evidence" value="ECO:0007669"/>
    <property type="project" value="UniProtKB-KW"/>
</dbReference>
<reference evidence="7" key="1">
    <citation type="submission" date="2023-06" db="EMBL/GenBank/DDBJ databases">
        <title>Male Hemibagrus guttatus genome.</title>
        <authorList>
            <person name="Bian C."/>
        </authorList>
    </citation>
    <scope>NUCLEOTIDE SEQUENCE</scope>
    <source>
        <strain evidence="7">Male_cb2023</strain>
        <tissue evidence="7">Muscle</tissue>
    </source>
</reference>
<sequence length="562" mass="62555">HKPCLPPSPGNHILLRQVRSYKSKSSVIDDSKKKTSLLKDNSWIKKDVIDDKAIDQHSNYGRSVLSRFKSSENLTSTSEENTSTIITNSSTVTDSGPSRKTVQSLTKRFSLSQDELDSSSATTSFKDGTKTTVTTSRTSVVKPPTKAKTFSEKIFTDSKTTTSEELKTVKSAPPSSPTKTTRKEIFTVTTSKDNTVQEDIKTIKSAPPSSPTKTTRKEIFTVTTSKDNTVQEDIKTIKSAPPSSPTKTTRKEIFTVTTSKDNTVQEDIKTIKSAPPSSPTKTTRKEIFTVTTSKDNTVQEDIKTVKSVTTPTSSSKTSKTETVTVTTFQDTIIKEDSKSVKSTPPPSPTKIISDKTYTITTPTSKTSSYSFSSKSSTEDQLFDTLIPSSIKETHVSDNRNDKSSETSSTAYTSYKESRPDEYTTKNVYTEYVKTSSAMSDSYVFDSRRGSTKTYTATYSDSRPEILLDTYKSSRSTMETLYTTPERKTYIEKDICTYCQKPILYDTKMVLEDADIKCHANCFKCDVCNSNLGHLKAGDSMWVYRRNVHCEACFGVIKGKWHR</sequence>
<dbReference type="GO" id="GO:0008544">
    <property type="term" value="P:epidermis development"/>
    <property type="evidence" value="ECO:0007669"/>
    <property type="project" value="TreeGrafter"/>
</dbReference>
<organism evidence="7 8">
    <name type="scientific">Hemibagrus guttatus</name>
    <dbReference type="NCBI Taxonomy" id="175788"/>
    <lineage>
        <taxon>Eukaryota</taxon>
        <taxon>Metazoa</taxon>
        <taxon>Chordata</taxon>
        <taxon>Craniata</taxon>
        <taxon>Vertebrata</taxon>
        <taxon>Euteleostomi</taxon>
        <taxon>Actinopterygii</taxon>
        <taxon>Neopterygii</taxon>
        <taxon>Teleostei</taxon>
        <taxon>Ostariophysi</taxon>
        <taxon>Siluriformes</taxon>
        <taxon>Bagridae</taxon>
        <taxon>Hemibagrus</taxon>
    </lineage>
</organism>
<evidence type="ECO:0000256" key="1">
    <source>
        <dbReference type="ARBA" id="ARBA00022723"/>
    </source>
</evidence>
<dbReference type="Gene3D" id="2.10.110.10">
    <property type="entry name" value="Cysteine Rich Protein"/>
    <property type="match status" value="1"/>
</dbReference>
<evidence type="ECO:0000313" key="7">
    <source>
        <dbReference type="EMBL" id="KAK3543708.1"/>
    </source>
</evidence>
<feature type="domain" description="LIM zinc-binding" evidence="6">
    <location>
        <begin position="493"/>
        <end position="559"/>
    </location>
</feature>
<comment type="caution">
    <text evidence="7">The sequence shown here is derived from an EMBL/GenBank/DDBJ whole genome shotgun (WGS) entry which is preliminary data.</text>
</comment>
<dbReference type="CDD" id="cd08368">
    <property type="entry name" value="LIM"/>
    <property type="match status" value="1"/>
</dbReference>
<evidence type="ECO:0000256" key="5">
    <source>
        <dbReference type="SAM" id="MobiDB-lite"/>
    </source>
</evidence>
<keyword evidence="2 4" id="KW-0862">Zinc</keyword>
<dbReference type="PANTHER" id="PTHR15468:SF12">
    <property type="match status" value="1"/>
</dbReference>
<evidence type="ECO:0000313" key="8">
    <source>
        <dbReference type="Proteomes" id="UP001274896"/>
    </source>
</evidence>
<dbReference type="InterPro" id="IPR052621">
    <property type="entry name" value="Cell_Prolif/Cornif_Regul"/>
</dbReference>
<keyword evidence="1 4" id="KW-0479">Metal-binding</keyword>
<evidence type="ECO:0000256" key="2">
    <source>
        <dbReference type="ARBA" id="ARBA00022833"/>
    </source>
</evidence>
<dbReference type="GO" id="GO:0005737">
    <property type="term" value="C:cytoplasm"/>
    <property type="evidence" value="ECO:0007669"/>
    <property type="project" value="TreeGrafter"/>
</dbReference>
<name>A0AAE0R5U3_9TELE</name>
<feature type="compositionally biased region" description="Low complexity" evidence="5">
    <location>
        <begin position="405"/>
        <end position="414"/>
    </location>
</feature>